<dbReference type="eggNOG" id="ENOG502S0A4">
    <property type="taxonomic scope" value="Eukaryota"/>
</dbReference>
<dbReference type="PANTHER" id="PTHR28266">
    <property type="entry name" value="54S RIBOSOMAL PROTEIN L20, MITOCHONDRIAL"/>
    <property type="match status" value="1"/>
</dbReference>
<dbReference type="RefSeq" id="XP_006696553.1">
    <property type="nucleotide sequence ID" value="XM_006696490.1"/>
</dbReference>
<dbReference type="OMA" id="CSQFFVG"/>
<dbReference type="KEGG" id="cthr:CTHT_0062380"/>
<feature type="compositionally biased region" description="Low complexity" evidence="1">
    <location>
        <begin position="115"/>
        <end position="130"/>
    </location>
</feature>
<dbReference type="InterPro" id="IPR024388">
    <property type="entry name" value="Ribosomal_mL58"/>
</dbReference>
<feature type="region of interest" description="Disordered" evidence="1">
    <location>
        <begin position="113"/>
        <end position="141"/>
    </location>
</feature>
<dbReference type="Pfam" id="PF12824">
    <property type="entry name" value="MRP-L20"/>
    <property type="match status" value="1"/>
</dbReference>
<keyword evidence="2" id="KW-0687">Ribonucleoprotein</keyword>
<dbReference type="AlphaFoldDB" id="G0SE45"/>
<dbReference type="Proteomes" id="UP000008066">
    <property type="component" value="Unassembled WGS sequence"/>
</dbReference>
<evidence type="ECO:0000313" key="3">
    <source>
        <dbReference type="Proteomes" id="UP000008066"/>
    </source>
</evidence>
<proteinExistence type="predicted"/>
<gene>
    <name evidence="2" type="ORF">CTHT_0062380</name>
</gene>
<dbReference type="GO" id="GO:0003735">
    <property type="term" value="F:structural constituent of ribosome"/>
    <property type="evidence" value="ECO:0007669"/>
    <property type="project" value="TreeGrafter"/>
</dbReference>
<dbReference type="PANTHER" id="PTHR28266:SF1">
    <property type="entry name" value="LARGE RIBOSOMAL SUBUNIT PROTEIN ML58"/>
    <property type="match status" value="1"/>
</dbReference>
<dbReference type="EMBL" id="GL988046">
    <property type="protein sequence ID" value="EGS18222.1"/>
    <property type="molecule type" value="Genomic_DNA"/>
</dbReference>
<protein>
    <submittedName>
        <fullName evidence="2">Putative ribosomal protein</fullName>
    </submittedName>
</protein>
<name>G0SE45_CHATD</name>
<keyword evidence="2" id="KW-0689">Ribosomal protein</keyword>
<reference evidence="2 3" key="1">
    <citation type="journal article" date="2011" name="Cell">
        <title>Insight into structure and assembly of the nuclear pore complex by utilizing the genome of a eukaryotic thermophile.</title>
        <authorList>
            <person name="Amlacher S."/>
            <person name="Sarges P."/>
            <person name="Flemming D."/>
            <person name="van Noort V."/>
            <person name="Kunze R."/>
            <person name="Devos D.P."/>
            <person name="Arumugam M."/>
            <person name="Bork P."/>
            <person name="Hurt E."/>
        </authorList>
    </citation>
    <scope>NUCLEOTIDE SEQUENCE [LARGE SCALE GENOMIC DNA]</scope>
    <source>
        <strain evidence="3">DSM 1495 / CBS 144.50 / IMI 039719</strain>
    </source>
</reference>
<keyword evidence="3" id="KW-1185">Reference proteome</keyword>
<dbReference type="GeneID" id="18260276"/>
<dbReference type="STRING" id="759272.G0SE45"/>
<dbReference type="HOGENOM" id="CLU_089054_0_0_1"/>
<accession>G0SE45</accession>
<evidence type="ECO:0000313" key="2">
    <source>
        <dbReference type="EMBL" id="EGS18222.1"/>
    </source>
</evidence>
<sequence>MEAIFSRPALACASRAVNPLHPAATAATTSSARLLFFTNTNAIGVPATVRHASTSRRHRRMLRIPPHPSFLTKPDTDQIIFNPPSSAPSVYHTPFKFLPKSDPRRRAALASELFSQPSASTQTQSSSNPADILTQYDQMNPPKGDFNVEDIPPLRQDLQPPSNPRHHLTKEDIEEMRRLRAEDPIKNSVLSLARRFNCSKLFVLMCCKTTPEHAKRIREREEKIRARWGPVKRAAREERQIRKEMILRGEL</sequence>
<evidence type="ECO:0000256" key="1">
    <source>
        <dbReference type="SAM" id="MobiDB-lite"/>
    </source>
</evidence>
<dbReference type="OrthoDB" id="6021263at2759"/>
<organism evidence="3">
    <name type="scientific">Chaetomium thermophilum (strain DSM 1495 / CBS 144.50 / IMI 039719)</name>
    <name type="common">Thermochaetoides thermophila</name>
    <dbReference type="NCBI Taxonomy" id="759272"/>
    <lineage>
        <taxon>Eukaryota</taxon>
        <taxon>Fungi</taxon>
        <taxon>Dikarya</taxon>
        <taxon>Ascomycota</taxon>
        <taxon>Pezizomycotina</taxon>
        <taxon>Sordariomycetes</taxon>
        <taxon>Sordariomycetidae</taxon>
        <taxon>Sordariales</taxon>
        <taxon>Chaetomiaceae</taxon>
        <taxon>Thermochaetoides</taxon>
    </lineage>
</organism>
<dbReference type="GO" id="GO:0005762">
    <property type="term" value="C:mitochondrial large ribosomal subunit"/>
    <property type="evidence" value="ECO:0007669"/>
    <property type="project" value="TreeGrafter"/>
</dbReference>